<keyword evidence="4" id="KW-1185">Reference proteome</keyword>
<reference evidence="3 4" key="1">
    <citation type="journal article" date="2014" name="Int. J. Syst. Evol. Microbiol.">
        <title>Solimonas terrae sp. nov., isolated from soil.</title>
        <authorList>
            <person name="Kim S.J."/>
            <person name="Moon J.Y."/>
            <person name="Weon H.Y."/>
            <person name="Ahn J.H."/>
            <person name="Chen W.M."/>
            <person name="Kwon S.W."/>
        </authorList>
    </citation>
    <scope>NUCLEOTIDE SEQUENCE [LARGE SCALE GENOMIC DNA]</scope>
    <source>
        <strain evidence="3 4">KIS83-12</strain>
    </source>
</reference>
<dbReference type="SUPFAM" id="SSF54637">
    <property type="entry name" value="Thioesterase/thiol ester dehydrase-isomerase"/>
    <property type="match status" value="1"/>
</dbReference>
<comment type="caution">
    <text evidence="3">The sequence shown here is derived from an EMBL/GenBank/DDBJ whole genome shotgun (WGS) entry which is preliminary data.</text>
</comment>
<dbReference type="InterPro" id="IPR029069">
    <property type="entry name" value="HotDog_dom_sf"/>
</dbReference>
<gene>
    <name evidence="3" type="ORF">G7Y85_15220</name>
</gene>
<dbReference type="AlphaFoldDB" id="A0A6M2BUR5"/>
<proteinExistence type="predicted"/>
<dbReference type="CDD" id="cd03443">
    <property type="entry name" value="PaaI_thioesterase"/>
    <property type="match status" value="1"/>
</dbReference>
<dbReference type="Pfam" id="PF03061">
    <property type="entry name" value="4HBT"/>
    <property type="match status" value="1"/>
</dbReference>
<dbReference type="RefSeq" id="WP_166259035.1">
    <property type="nucleotide sequence ID" value="NZ_JAAMOW010000008.1"/>
</dbReference>
<evidence type="ECO:0000313" key="4">
    <source>
        <dbReference type="Proteomes" id="UP000472676"/>
    </source>
</evidence>
<evidence type="ECO:0000259" key="2">
    <source>
        <dbReference type="Pfam" id="PF03061"/>
    </source>
</evidence>
<feature type="domain" description="Thioesterase" evidence="2">
    <location>
        <begin position="61"/>
        <end position="130"/>
    </location>
</feature>
<sequence>MSSHWSEARRAARERHDYQALIELIPYARFLGIRAEGGNGRLCLRLPFRDSLIGNPRRRAWHGGVTAAFMENAALLQLLLQLDEDRVPKSIDFAIDYLLPGRAEDLHADCTVSRLGSRVAHTVIRCWQREADQPIAVARAHFLLSAS</sequence>
<accession>A0A6M2BUR5</accession>
<name>A0A6M2BUR5_9GAMM</name>
<dbReference type="NCBIfam" id="TIGR00369">
    <property type="entry name" value="unchar_dom_1"/>
    <property type="match status" value="1"/>
</dbReference>
<dbReference type="GO" id="GO:0016289">
    <property type="term" value="F:acyl-CoA hydrolase activity"/>
    <property type="evidence" value="ECO:0007669"/>
    <property type="project" value="UniProtKB-ARBA"/>
</dbReference>
<evidence type="ECO:0000256" key="1">
    <source>
        <dbReference type="ARBA" id="ARBA00022801"/>
    </source>
</evidence>
<dbReference type="Proteomes" id="UP000472676">
    <property type="component" value="Unassembled WGS sequence"/>
</dbReference>
<dbReference type="InterPro" id="IPR003736">
    <property type="entry name" value="PAAI_dom"/>
</dbReference>
<evidence type="ECO:0000313" key="3">
    <source>
        <dbReference type="EMBL" id="NGY06124.1"/>
    </source>
</evidence>
<protein>
    <submittedName>
        <fullName evidence="3">PaaI family thioesterase</fullName>
    </submittedName>
</protein>
<dbReference type="InterPro" id="IPR006683">
    <property type="entry name" value="Thioestr_dom"/>
</dbReference>
<organism evidence="3 4">
    <name type="scientific">Solimonas terrae</name>
    <dbReference type="NCBI Taxonomy" id="1396819"/>
    <lineage>
        <taxon>Bacteria</taxon>
        <taxon>Pseudomonadati</taxon>
        <taxon>Pseudomonadota</taxon>
        <taxon>Gammaproteobacteria</taxon>
        <taxon>Nevskiales</taxon>
        <taxon>Nevskiaceae</taxon>
        <taxon>Solimonas</taxon>
    </lineage>
</organism>
<dbReference type="EMBL" id="JAAMOW010000008">
    <property type="protein sequence ID" value="NGY06124.1"/>
    <property type="molecule type" value="Genomic_DNA"/>
</dbReference>
<keyword evidence="1" id="KW-0378">Hydrolase</keyword>
<dbReference type="Gene3D" id="3.10.129.10">
    <property type="entry name" value="Hotdog Thioesterase"/>
    <property type="match status" value="1"/>
</dbReference>